<evidence type="ECO:0000313" key="2">
    <source>
        <dbReference type="Proteomes" id="UP000031523"/>
    </source>
</evidence>
<proteinExistence type="predicted"/>
<accession>A0A0B5ESV2</accession>
<dbReference type="Proteomes" id="UP000031523">
    <property type="component" value="Chromosome"/>
</dbReference>
<organism evidence="1 2">
    <name type="scientific">Streptomyces albus (strain ATCC 21838 / DSM 41398 / FERM P-419 / JCM 4703 / NBRC 107858)</name>
    <dbReference type="NCBI Taxonomy" id="1081613"/>
    <lineage>
        <taxon>Bacteria</taxon>
        <taxon>Bacillati</taxon>
        <taxon>Actinomycetota</taxon>
        <taxon>Actinomycetes</taxon>
        <taxon>Kitasatosporales</taxon>
        <taxon>Streptomycetaceae</taxon>
        <taxon>Streptomyces</taxon>
    </lineage>
</organism>
<name>A0A0B5ESV2_STRA4</name>
<gene>
    <name evidence="1" type="ORF">SLNWT_5482</name>
</gene>
<dbReference type="AlphaFoldDB" id="A0A0B5ESV2"/>
<keyword evidence="2" id="KW-1185">Reference proteome</keyword>
<reference evidence="1 2" key="1">
    <citation type="submission" date="2015-01" db="EMBL/GenBank/DDBJ databases">
        <title>Enhanced salinomycin production by adjusting the supply of polyketide extender units in Streptomyce albus DSM 41398.</title>
        <authorList>
            <person name="Lu C."/>
        </authorList>
    </citation>
    <scope>NUCLEOTIDE SEQUENCE [LARGE SCALE GENOMIC DNA]</scope>
    <source>
        <strain evidence="2">ATCC 21838 / DSM 41398 / FERM P-419 / JCM 4703 / NBRC 107858</strain>
    </source>
</reference>
<dbReference type="EMBL" id="CP010519">
    <property type="protein sequence ID" value="AJE85858.1"/>
    <property type="molecule type" value="Genomic_DNA"/>
</dbReference>
<dbReference type="KEGG" id="sals:SLNWT_5482"/>
<protein>
    <submittedName>
        <fullName evidence="1">Uncharacterized protein</fullName>
    </submittedName>
</protein>
<evidence type="ECO:0000313" key="1">
    <source>
        <dbReference type="EMBL" id="AJE85858.1"/>
    </source>
</evidence>
<sequence length="43" mass="4576">MGWRFLWGEVRWGGAGEWRGLRVGWGVGGGSGGGGRRQVTDDG</sequence>